<evidence type="ECO:0000313" key="3">
    <source>
        <dbReference type="EMBL" id="OCT81477.1"/>
    </source>
</evidence>
<reference evidence="4" key="1">
    <citation type="journal article" date="2016" name="Nature">
        <title>Genome evolution in the allotetraploid frog Xenopus laevis.</title>
        <authorList>
            <person name="Session A.M."/>
            <person name="Uno Y."/>
            <person name="Kwon T."/>
            <person name="Chapman J.A."/>
            <person name="Toyoda A."/>
            <person name="Takahashi S."/>
            <person name="Fukui A."/>
            <person name="Hikosaka A."/>
            <person name="Suzuki A."/>
            <person name="Kondo M."/>
            <person name="van Heeringen S.J."/>
            <person name="Quigley I."/>
            <person name="Heinz S."/>
            <person name="Ogino H."/>
            <person name="Ochi H."/>
            <person name="Hellsten U."/>
            <person name="Lyons J.B."/>
            <person name="Simakov O."/>
            <person name="Putnam N."/>
            <person name="Stites J."/>
            <person name="Kuroki Y."/>
            <person name="Tanaka T."/>
            <person name="Michiue T."/>
            <person name="Watanabe M."/>
            <person name="Bogdanovic O."/>
            <person name="Lister R."/>
            <person name="Georgiou G."/>
            <person name="Paranjpe S.S."/>
            <person name="van Kruijsbergen I."/>
            <person name="Shu S."/>
            <person name="Carlson J."/>
            <person name="Kinoshita T."/>
            <person name="Ohta Y."/>
            <person name="Mawaribuchi S."/>
            <person name="Jenkins J."/>
            <person name="Grimwood J."/>
            <person name="Schmutz J."/>
            <person name="Mitros T."/>
            <person name="Mozaffari S.V."/>
            <person name="Suzuki Y."/>
            <person name="Haramoto Y."/>
            <person name="Yamamoto T.S."/>
            <person name="Takagi C."/>
            <person name="Heald R."/>
            <person name="Miller K."/>
            <person name="Haudenschild C."/>
            <person name="Kitzman J."/>
            <person name="Nakayama T."/>
            <person name="Izutsu Y."/>
            <person name="Robert J."/>
            <person name="Fortriede J."/>
            <person name="Burns K."/>
            <person name="Lotay V."/>
            <person name="Karimi K."/>
            <person name="Yasuoka Y."/>
            <person name="Dichmann D.S."/>
            <person name="Flajnik M.F."/>
            <person name="Houston D.W."/>
            <person name="Shendure J."/>
            <person name="DuPasquier L."/>
            <person name="Vize P.D."/>
            <person name="Zorn A.M."/>
            <person name="Ito M."/>
            <person name="Marcotte E.M."/>
            <person name="Wallingford J.B."/>
            <person name="Ito Y."/>
            <person name="Asashima M."/>
            <person name="Ueno N."/>
            <person name="Matsuda Y."/>
            <person name="Veenstra G.J."/>
            <person name="Fujiyama A."/>
            <person name="Harland R.M."/>
            <person name="Taira M."/>
            <person name="Rokhsar D.S."/>
        </authorList>
    </citation>
    <scope>NUCLEOTIDE SEQUENCE [LARGE SCALE GENOMIC DNA]</scope>
    <source>
        <strain evidence="4">J</strain>
    </source>
</reference>
<proteinExistence type="predicted"/>
<evidence type="ECO:0000256" key="1">
    <source>
        <dbReference type="SAM" id="MobiDB-lite"/>
    </source>
</evidence>
<feature type="transmembrane region" description="Helical" evidence="2">
    <location>
        <begin position="91"/>
        <end position="114"/>
    </location>
</feature>
<feature type="region of interest" description="Disordered" evidence="1">
    <location>
        <begin position="1"/>
        <end position="63"/>
    </location>
</feature>
<feature type="compositionally biased region" description="Basic and acidic residues" evidence="1">
    <location>
        <begin position="53"/>
        <end position="63"/>
    </location>
</feature>
<keyword evidence="2" id="KW-1133">Transmembrane helix</keyword>
<evidence type="ECO:0000313" key="4">
    <source>
        <dbReference type="Proteomes" id="UP000694892"/>
    </source>
</evidence>
<dbReference type="EMBL" id="CM004474">
    <property type="protein sequence ID" value="OCT81477.1"/>
    <property type="molecule type" value="Genomic_DNA"/>
</dbReference>
<gene>
    <name evidence="3" type="ORF">XELAEV_18028297mg</name>
</gene>
<keyword evidence="2" id="KW-0812">Transmembrane</keyword>
<keyword evidence="2" id="KW-0472">Membrane</keyword>
<sequence length="144" mass="15525">MSAMDEPQPCREKKPFLPDESDSFRLEMNRPESNKLAADSPGKPQNSSSTGPGHKEATSGPREESVWLRLQQALLLFRGISQHCTKCNLCIALITLLIGIGIGIRIGIGIGIGIPIGKGIEKENYTTPPTTASGKYELQAHGGR</sequence>
<evidence type="ECO:0000256" key="2">
    <source>
        <dbReference type="SAM" id="Phobius"/>
    </source>
</evidence>
<name>A0A974CZG0_XENLA</name>
<organism evidence="3 4">
    <name type="scientific">Xenopus laevis</name>
    <name type="common">African clawed frog</name>
    <dbReference type="NCBI Taxonomy" id="8355"/>
    <lineage>
        <taxon>Eukaryota</taxon>
        <taxon>Metazoa</taxon>
        <taxon>Chordata</taxon>
        <taxon>Craniata</taxon>
        <taxon>Vertebrata</taxon>
        <taxon>Euteleostomi</taxon>
        <taxon>Amphibia</taxon>
        <taxon>Batrachia</taxon>
        <taxon>Anura</taxon>
        <taxon>Pipoidea</taxon>
        <taxon>Pipidae</taxon>
        <taxon>Xenopodinae</taxon>
        <taxon>Xenopus</taxon>
        <taxon>Xenopus</taxon>
    </lineage>
</organism>
<protein>
    <submittedName>
        <fullName evidence="3">Uncharacterized protein</fullName>
    </submittedName>
</protein>
<dbReference type="AlphaFoldDB" id="A0A974CZG0"/>
<dbReference type="Proteomes" id="UP000694892">
    <property type="component" value="Chromosome 5L"/>
</dbReference>
<accession>A0A974CZG0</accession>
<feature type="compositionally biased region" description="Basic and acidic residues" evidence="1">
    <location>
        <begin position="8"/>
        <end position="33"/>
    </location>
</feature>